<reference evidence="3" key="1">
    <citation type="submission" date="2017-06" db="EMBL/GenBank/DDBJ databases">
        <authorList>
            <person name="Cremers G."/>
        </authorList>
    </citation>
    <scope>NUCLEOTIDE SEQUENCE [LARGE SCALE GENOMIC DNA]</scope>
</reference>
<gene>
    <name evidence="2" type="ORF">MNV_990015</name>
</gene>
<dbReference type="SUPFAM" id="SSF53335">
    <property type="entry name" value="S-adenosyl-L-methionine-dependent methyltransferases"/>
    <property type="match status" value="1"/>
</dbReference>
<accession>A0A284VUK2</accession>
<keyword evidence="2" id="KW-0489">Methyltransferase</keyword>
<organism evidence="2 3">
    <name type="scientific">Candidatus Methanoperedens nitratireducens</name>
    <dbReference type="NCBI Taxonomy" id="1392998"/>
    <lineage>
        <taxon>Archaea</taxon>
        <taxon>Methanobacteriati</taxon>
        <taxon>Methanobacteriota</taxon>
        <taxon>Stenosarchaea group</taxon>
        <taxon>Methanomicrobia</taxon>
        <taxon>Methanosarcinales</taxon>
        <taxon>ANME-2 cluster</taxon>
        <taxon>Candidatus Methanoperedentaceae</taxon>
        <taxon>Candidatus Methanoperedens</taxon>
    </lineage>
</organism>
<evidence type="ECO:0000259" key="1">
    <source>
        <dbReference type="Pfam" id="PF08241"/>
    </source>
</evidence>
<dbReference type="InterPro" id="IPR029063">
    <property type="entry name" value="SAM-dependent_MTases_sf"/>
</dbReference>
<dbReference type="Proteomes" id="UP000218615">
    <property type="component" value="Unassembled WGS sequence"/>
</dbReference>
<dbReference type="GO" id="GO:0032259">
    <property type="term" value="P:methylation"/>
    <property type="evidence" value="ECO:0007669"/>
    <property type="project" value="UniProtKB-KW"/>
</dbReference>
<keyword evidence="3" id="KW-1185">Reference proteome</keyword>
<dbReference type="Gene3D" id="3.40.50.150">
    <property type="entry name" value="Vaccinia Virus protein VP39"/>
    <property type="match status" value="1"/>
</dbReference>
<dbReference type="EMBL" id="FZMP01000250">
    <property type="protein sequence ID" value="SNQ62974.1"/>
    <property type="molecule type" value="Genomic_DNA"/>
</dbReference>
<evidence type="ECO:0000313" key="3">
    <source>
        <dbReference type="Proteomes" id="UP000218615"/>
    </source>
</evidence>
<sequence>MRRLLSGIQEEINIKKLHLGCGKRYIPGFTHVDLADYPHIDYRHNVSDLSMFEDDSIELIYACHVLEHFKRHEVENVLKEWHRVLVPNGILRLAVPDFEAVAQVYEKYKDMELVMGLLYGGQEYEYNFHHVLFDFKYLEKLLEKVGFKNIHRYDWRNTVHRDYDDYSQAYIPHMDKEHGVLMSLNVEGEKG</sequence>
<name>A0A284VUK2_9EURY</name>
<dbReference type="GO" id="GO:0008757">
    <property type="term" value="F:S-adenosylmethionine-dependent methyltransferase activity"/>
    <property type="evidence" value="ECO:0007669"/>
    <property type="project" value="InterPro"/>
</dbReference>
<protein>
    <submittedName>
        <fullName evidence="2">Methyltransferase family protein</fullName>
    </submittedName>
</protein>
<keyword evidence="2" id="KW-0808">Transferase</keyword>
<proteinExistence type="predicted"/>
<dbReference type="AlphaFoldDB" id="A0A284VUK2"/>
<evidence type="ECO:0000313" key="2">
    <source>
        <dbReference type="EMBL" id="SNQ62974.1"/>
    </source>
</evidence>
<feature type="domain" description="Methyltransferase type 11" evidence="1">
    <location>
        <begin position="43"/>
        <end position="91"/>
    </location>
</feature>
<dbReference type="Pfam" id="PF08241">
    <property type="entry name" value="Methyltransf_11"/>
    <property type="match status" value="1"/>
</dbReference>
<dbReference type="InterPro" id="IPR013216">
    <property type="entry name" value="Methyltransf_11"/>
</dbReference>